<dbReference type="SUPFAM" id="SSF89550">
    <property type="entry name" value="PHP domain-like"/>
    <property type="match status" value="1"/>
</dbReference>
<feature type="domain" description="OB" evidence="8">
    <location>
        <begin position="925"/>
        <end position="1002"/>
    </location>
</feature>
<dbReference type="InterPro" id="IPR004805">
    <property type="entry name" value="DnaE2/DnaE/PolC"/>
</dbReference>
<dbReference type="GO" id="GO:0003676">
    <property type="term" value="F:nucleic acid binding"/>
    <property type="evidence" value="ECO:0007669"/>
    <property type="project" value="InterPro"/>
</dbReference>
<protein>
    <recommendedName>
        <fullName evidence="2">DNA-directed DNA polymerase</fullName>
        <ecNumber evidence="2">2.7.7.7</ecNumber>
    </recommendedName>
</protein>
<evidence type="ECO:0000259" key="8">
    <source>
        <dbReference type="Pfam" id="PF01336"/>
    </source>
</evidence>
<dbReference type="NCBIfam" id="NF004226">
    <property type="entry name" value="PRK05673.1"/>
    <property type="match status" value="1"/>
</dbReference>
<dbReference type="Pfam" id="PF17657">
    <property type="entry name" value="DNA_pol3_finger"/>
    <property type="match status" value="1"/>
</dbReference>
<feature type="domain" description="Bacterial DNA polymerase III alpha subunit NTPase" evidence="10">
    <location>
        <begin position="241"/>
        <end position="501"/>
    </location>
</feature>
<dbReference type="InterPro" id="IPR041931">
    <property type="entry name" value="DNA_pol3_alpha_thumb_dom"/>
</dbReference>
<dbReference type="Gene3D" id="1.10.150.870">
    <property type="match status" value="1"/>
</dbReference>
<dbReference type="Pfam" id="PF07733">
    <property type="entry name" value="DNA_pol3_alpha"/>
    <property type="match status" value="1"/>
</dbReference>
<accession>A0A2M8KIX3</accession>
<dbReference type="NCBIfam" id="NF005298">
    <property type="entry name" value="PRK06826.1"/>
    <property type="match status" value="1"/>
</dbReference>
<dbReference type="InterPro" id="IPR004013">
    <property type="entry name" value="PHP_dom"/>
</dbReference>
<dbReference type="EMBL" id="PFEA01000027">
    <property type="protein sequence ID" value="PJE59863.1"/>
    <property type="molecule type" value="Genomic_DNA"/>
</dbReference>
<evidence type="ECO:0000259" key="11">
    <source>
        <dbReference type="Pfam" id="PF14579"/>
    </source>
</evidence>
<dbReference type="GO" id="GO:0005737">
    <property type="term" value="C:cytoplasm"/>
    <property type="evidence" value="ECO:0007669"/>
    <property type="project" value="UniProtKB-SubCell"/>
</dbReference>
<dbReference type="InterPro" id="IPR004365">
    <property type="entry name" value="NA-bd_OB_tRNA"/>
</dbReference>
<feature type="domain" description="PHP" evidence="9">
    <location>
        <begin position="2"/>
        <end position="122"/>
    </location>
</feature>
<feature type="non-terminal residue" evidence="13">
    <location>
        <position position="1"/>
    </location>
</feature>
<keyword evidence="5" id="KW-0235">DNA replication</keyword>
<dbReference type="Proteomes" id="UP000231086">
    <property type="component" value="Unassembled WGS sequence"/>
</dbReference>
<dbReference type="GO" id="GO:0008408">
    <property type="term" value="F:3'-5' exonuclease activity"/>
    <property type="evidence" value="ECO:0007669"/>
    <property type="project" value="InterPro"/>
</dbReference>
<comment type="subcellular location">
    <subcellularLocation>
        <location evidence="1">Cytoplasm</location>
    </subcellularLocation>
</comment>
<evidence type="ECO:0000256" key="4">
    <source>
        <dbReference type="ARBA" id="ARBA00022695"/>
    </source>
</evidence>
<evidence type="ECO:0000259" key="9">
    <source>
        <dbReference type="Pfam" id="PF02811"/>
    </source>
</evidence>
<reference evidence="14" key="1">
    <citation type="submission" date="2017-09" db="EMBL/GenBank/DDBJ databases">
        <title>Depth-based differentiation of microbial function through sediment-hosted aquifers and enrichment of novel symbionts in the deep terrestrial subsurface.</title>
        <authorList>
            <person name="Probst A.J."/>
            <person name="Ladd B."/>
            <person name="Jarett J.K."/>
            <person name="Geller-Mcgrath D.E."/>
            <person name="Sieber C.M.K."/>
            <person name="Emerson J.B."/>
            <person name="Anantharaman K."/>
            <person name="Thomas B.C."/>
            <person name="Malmstrom R."/>
            <person name="Stieglmeier M."/>
            <person name="Klingl A."/>
            <person name="Woyke T."/>
            <person name="Ryan C.M."/>
            <person name="Banfield J.F."/>
        </authorList>
    </citation>
    <scope>NUCLEOTIDE SEQUENCE [LARGE SCALE GENOMIC DNA]</scope>
</reference>
<evidence type="ECO:0000256" key="3">
    <source>
        <dbReference type="ARBA" id="ARBA00022679"/>
    </source>
</evidence>
<evidence type="ECO:0000313" key="14">
    <source>
        <dbReference type="Proteomes" id="UP000231086"/>
    </source>
</evidence>
<evidence type="ECO:0000256" key="1">
    <source>
        <dbReference type="ARBA" id="ARBA00004496"/>
    </source>
</evidence>
<dbReference type="Gene3D" id="3.20.20.140">
    <property type="entry name" value="Metal-dependent hydrolases"/>
    <property type="match status" value="1"/>
</dbReference>
<evidence type="ECO:0000259" key="10">
    <source>
        <dbReference type="Pfam" id="PF07733"/>
    </source>
</evidence>
<dbReference type="NCBIfam" id="TIGR00594">
    <property type="entry name" value="polc"/>
    <property type="match status" value="1"/>
</dbReference>
<dbReference type="PANTHER" id="PTHR32294:SF0">
    <property type="entry name" value="DNA POLYMERASE III SUBUNIT ALPHA"/>
    <property type="match status" value="1"/>
</dbReference>
<dbReference type="InterPro" id="IPR040982">
    <property type="entry name" value="DNA_pol3_finger"/>
</dbReference>
<dbReference type="PANTHER" id="PTHR32294">
    <property type="entry name" value="DNA POLYMERASE III SUBUNIT ALPHA"/>
    <property type="match status" value="1"/>
</dbReference>
<dbReference type="InterPro" id="IPR011708">
    <property type="entry name" value="DNA_pol3_alpha_NTPase_dom"/>
</dbReference>
<evidence type="ECO:0000256" key="7">
    <source>
        <dbReference type="ARBA" id="ARBA00049244"/>
    </source>
</evidence>
<dbReference type="AlphaFoldDB" id="A0A2M8KIX3"/>
<proteinExistence type="predicted"/>
<dbReference type="GO" id="GO:0006260">
    <property type="term" value="P:DNA replication"/>
    <property type="evidence" value="ECO:0007669"/>
    <property type="project" value="UniProtKB-KW"/>
</dbReference>
<dbReference type="EC" id="2.7.7.7" evidence="2"/>
<dbReference type="Pfam" id="PF01336">
    <property type="entry name" value="tRNA_anti-codon"/>
    <property type="match status" value="1"/>
</dbReference>
<dbReference type="CDD" id="cd04485">
    <property type="entry name" value="DnaE_OBF"/>
    <property type="match status" value="1"/>
</dbReference>
<keyword evidence="4" id="KW-0548">Nucleotidyltransferase</keyword>
<dbReference type="Gene3D" id="1.10.10.1600">
    <property type="entry name" value="Bacterial DNA polymerase III alpha subunit, thumb domain"/>
    <property type="match status" value="1"/>
</dbReference>
<evidence type="ECO:0000256" key="6">
    <source>
        <dbReference type="ARBA" id="ARBA00022932"/>
    </source>
</evidence>
<dbReference type="InterPro" id="IPR016195">
    <property type="entry name" value="Pol/histidinol_Pase-like"/>
</dbReference>
<evidence type="ECO:0000256" key="5">
    <source>
        <dbReference type="ARBA" id="ARBA00022705"/>
    </source>
</evidence>
<keyword evidence="6" id="KW-0239">DNA-directed DNA polymerase</keyword>
<dbReference type="InterPro" id="IPR029460">
    <property type="entry name" value="DNAPol_HHH"/>
</dbReference>
<sequence length="1003" mass="112087">AAGIKPIIGCEVYVAAGSRHSKQPGTDAKRYHLVLLAKNKTGYQNLVKMVSRAWLEGFYYKPRIDKELLRAHGEGLIGTSACLAGEIAQALRVNDATKAKKIIKEYQQFFAPGDFYLELEHHPNTEQQMAVNEKMIKLAQEMKLPLVAAHDIHYVYPEDATAQDILMLVNTNAKFEDEDRLTMKQDDFSMQAPEQMADFFRHVPEAIKNTQKIAAACNLELKLGGYQLPHFAVPAGFNSNSYLKKLCEEGLPTRYQKTTTEMLDRLNYELGVIAKTGYASYFLIVQDFVRWAKQNNIVVGPGRGSAAGSFVSYLLGVTDIDPLKYNLLFERFLNPDRVSMPDIDLDFADIRRDEVIGYVRQKYGADKVAQIITFGTMAARAAIRDAGRAMGLPYNLCDQVAKAIPPMAKLTDALKTAELKQMYESDDQVKNLVDTALKLENVARHASTHACGVVITKEPLQQTIPLQLPTASKDAAQDTAITQYEMHAVEDLGLLKMDFLGLRTLTVMENALKIIEKLHRRKIDLSALPLDDQKTYELFQAAQTTGVFQLESGGMKRYLKELKPTEFEDIVAMVALYRPGPMEFIPDFIARKHGLKEIEYLHEKLEPILKNTYGVAVYQEQVMQIARDLAGFTLAEADILRKAVGKKIKKLLDEQKEKLLLGMEKNGLAKNIAQKIWSAIEPFAQYGFNRSHAACYALIGYRTAYLKAHFPTEFMAALINSESSDIERVAFLIDECKSMGISVLPPDVNESLADFTVVGPKKIRFGLTAVKNVGQNIVAALVAEREKGGPFKSITDLVSRVQDKDLNKKSLESLTKCGALDSLGDRNEFLFNMENILSFAREIQKAKKNGQTNLFEVLAQNGAPHQNEIRLLPAPAAGRQEKLAWEKELLGLYVSEHPYRLHAPRLFRQTIPCNQCSPALNGQPVKIGGVITKIQKIITKAGQPMLFVKIEDLTGWLEALVFPKTLEKTATLWQEGRVVVAGGRLSDKDDVPKLLCDAVRVIE</sequence>
<dbReference type="Pfam" id="PF14579">
    <property type="entry name" value="HHH_6"/>
    <property type="match status" value="1"/>
</dbReference>
<comment type="caution">
    <text evidence="13">The sequence shown here is derived from an EMBL/GenBank/DDBJ whole genome shotgun (WGS) entry which is preliminary data.</text>
</comment>
<feature type="domain" description="DNA polymerase helix-hairpin-helix motif" evidence="11">
    <location>
        <begin position="740"/>
        <end position="826"/>
    </location>
</feature>
<evidence type="ECO:0000259" key="12">
    <source>
        <dbReference type="Pfam" id="PF17657"/>
    </source>
</evidence>
<dbReference type="GO" id="GO:0003887">
    <property type="term" value="F:DNA-directed DNA polymerase activity"/>
    <property type="evidence" value="ECO:0007669"/>
    <property type="project" value="UniProtKB-KW"/>
</dbReference>
<feature type="domain" description="DNA polymerase III alpha subunit finger" evidence="12">
    <location>
        <begin position="504"/>
        <end position="667"/>
    </location>
</feature>
<organism evidence="13 14">
    <name type="scientific">Candidatus Portnoybacteria bacterium CG10_big_fil_rev_8_21_14_0_10_44_7</name>
    <dbReference type="NCBI Taxonomy" id="1974816"/>
    <lineage>
        <taxon>Bacteria</taxon>
        <taxon>Candidatus Portnoyibacteriota</taxon>
    </lineage>
</organism>
<comment type="catalytic activity">
    <reaction evidence="7">
        <text>DNA(n) + a 2'-deoxyribonucleoside 5'-triphosphate = DNA(n+1) + diphosphate</text>
        <dbReference type="Rhea" id="RHEA:22508"/>
        <dbReference type="Rhea" id="RHEA-COMP:17339"/>
        <dbReference type="Rhea" id="RHEA-COMP:17340"/>
        <dbReference type="ChEBI" id="CHEBI:33019"/>
        <dbReference type="ChEBI" id="CHEBI:61560"/>
        <dbReference type="ChEBI" id="CHEBI:173112"/>
        <dbReference type="EC" id="2.7.7.7"/>
    </reaction>
</comment>
<evidence type="ECO:0000313" key="13">
    <source>
        <dbReference type="EMBL" id="PJE59863.1"/>
    </source>
</evidence>
<evidence type="ECO:0000256" key="2">
    <source>
        <dbReference type="ARBA" id="ARBA00012417"/>
    </source>
</evidence>
<dbReference type="Pfam" id="PF02811">
    <property type="entry name" value="PHP"/>
    <property type="match status" value="1"/>
</dbReference>
<name>A0A2M8KIX3_9BACT</name>
<gene>
    <name evidence="13" type="ORF">COU85_01510</name>
</gene>
<keyword evidence="3" id="KW-0808">Transferase</keyword>